<evidence type="ECO:0000313" key="2">
    <source>
        <dbReference type="Proteomes" id="UP000751518"/>
    </source>
</evidence>
<sequence length="209" mass="21847">MSILTDLGYNPLLTRSILPQPVDFTLTSADVKNVLPSGSVDSARVGDYSRFTTDIVFSATDNDTAAWTTGTISFATGETTPTIAASNTGNITATTFVYYDGTQTGSLQTTTTASKAIGKQRTLIAIVEKVTDTSKLCKITPIFATGLVVSDLTADQISVNQLDAVATNTGTLAVDEYITVGGNNVKIDGANGRLTVNDGSNDRVYVGSI</sequence>
<name>A0A955RRD2_UNCKA</name>
<reference evidence="1" key="1">
    <citation type="submission" date="2020-04" db="EMBL/GenBank/DDBJ databases">
        <authorList>
            <person name="Zhang T."/>
        </authorList>
    </citation>
    <scope>NUCLEOTIDE SEQUENCE</scope>
    <source>
        <strain evidence="1">HKST-UBA03</strain>
    </source>
</reference>
<protein>
    <submittedName>
        <fullName evidence="1">Uncharacterized protein</fullName>
    </submittedName>
</protein>
<proteinExistence type="predicted"/>
<dbReference type="AlphaFoldDB" id="A0A955RRD2"/>
<evidence type="ECO:0000313" key="1">
    <source>
        <dbReference type="EMBL" id="MCA9392424.1"/>
    </source>
</evidence>
<comment type="caution">
    <text evidence="1">The sequence shown here is derived from an EMBL/GenBank/DDBJ whole genome shotgun (WGS) entry which is preliminary data.</text>
</comment>
<accession>A0A955RRD2</accession>
<dbReference type="EMBL" id="JAGQKZ010000051">
    <property type="protein sequence ID" value="MCA9392424.1"/>
    <property type="molecule type" value="Genomic_DNA"/>
</dbReference>
<dbReference type="Proteomes" id="UP000751518">
    <property type="component" value="Unassembled WGS sequence"/>
</dbReference>
<reference evidence="1" key="2">
    <citation type="journal article" date="2021" name="Microbiome">
        <title>Successional dynamics and alternative stable states in a saline activated sludge microbial community over 9 years.</title>
        <authorList>
            <person name="Wang Y."/>
            <person name="Ye J."/>
            <person name="Ju F."/>
            <person name="Liu L."/>
            <person name="Boyd J.A."/>
            <person name="Deng Y."/>
            <person name="Parks D.H."/>
            <person name="Jiang X."/>
            <person name="Yin X."/>
            <person name="Woodcroft B.J."/>
            <person name="Tyson G.W."/>
            <person name="Hugenholtz P."/>
            <person name="Polz M.F."/>
            <person name="Zhang T."/>
        </authorList>
    </citation>
    <scope>NUCLEOTIDE SEQUENCE</scope>
    <source>
        <strain evidence="1">HKST-UBA03</strain>
    </source>
</reference>
<gene>
    <name evidence="1" type="ORF">KC614_04480</name>
</gene>
<organism evidence="1 2">
    <name type="scientific">candidate division WWE3 bacterium</name>
    <dbReference type="NCBI Taxonomy" id="2053526"/>
    <lineage>
        <taxon>Bacteria</taxon>
        <taxon>Katanobacteria</taxon>
    </lineage>
</organism>